<dbReference type="AlphaFoldDB" id="A0AB39AL43"/>
<name>A0AB39AL43_9GAMM</name>
<protein>
    <submittedName>
        <fullName evidence="1">Uncharacterized protein</fullName>
    </submittedName>
</protein>
<organism evidence="1">
    <name type="scientific">Pseudoalteromonas sp. SD03</name>
    <dbReference type="NCBI Taxonomy" id="3231719"/>
    <lineage>
        <taxon>Bacteria</taxon>
        <taxon>Pseudomonadati</taxon>
        <taxon>Pseudomonadota</taxon>
        <taxon>Gammaproteobacteria</taxon>
        <taxon>Alteromonadales</taxon>
        <taxon>Pseudoalteromonadaceae</taxon>
        <taxon>Pseudoalteromonas</taxon>
    </lineage>
</organism>
<accession>A0AB39AL43</accession>
<sequence length="102" mass="11873">MERGIVISPDFHFLPNGSTYFEAAVDQDELRKYLLYWDKIEVPLTSMVLFECSDFDFLNDAGILTRTPYSTSDVRLMNIRDSYKNQMGSNLDFRHQTHVATL</sequence>
<gene>
    <name evidence="1" type="ORF">ABZP26_08645</name>
</gene>
<proteinExistence type="predicted"/>
<reference evidence="1" key="1">
    <citation type="submission" date="2024-07" db="EMBL/GenBank/DDBJ databases">
        <authorList>
            <person name="Jiang Y."/>
            <person name="Qin Q."/>
        </authorList>
    </citation>
    <scope>NUCLEOTIDE SEQUENCE</scope>
    <source>
        <strain evidence="1">SD03</strain>
    </source>
</reference>
<dbReference type="RefSeq" id="WP_368484808.1">
    <property type="nucleotide sequence ID" value="NZ_CP162514.1"/>
</dbReference>
<evidence type="ECO:0000313" key="1">
    <source>
        <dbReference type="EMBL" id="XDH86170.1"/>
    </source>
</evidence>
<dbReference type="EMBL" id="CP162514">
    <property type="protein sequence ID" value="XDH86170.1"/>
    <property type="molecule type" value="Genomic_DNA"/>
</dbReference>